<sequence>MSHRAQTISLARTASRSWATPSRSASTSTALWTRPIAAGVNPAYDAALELLDNHSQQLLRQAEQLRSQTGKTEAETAQLQRRVKQLEVEARLTDPRLRSAFVGMEEIGEDVEEGEALALRALAERKWKREGRLDRLMQRIIQMNVIPDLIPRCTPTIDLAVSFGESPVATGGEPGAYLLPSQTTQAPSIKLQVFENEEQKALYTLVMVDPDCPDPVNNTFKQYVHWIVPNIPVSSRTTTLATDSAALAYQPPHPSPQTPYHRYTLLLLRQPSSTPMTPTVPEDRASFILRDWIAENGFGKAESVVKGIHMFREGGKGFGKEFRDIAEEHKRQVDAVSKIYSEVLGRSSNEAVVVVKTGLLTFVFPGGKMPTYVKAPKELRYGKPSGR</sequence>
<dbReference type="PANTHER" id="PTHR11362:SF82">
    <property type="entry name" value="PHOSPHATIDYLETHANOLAMINE-BINDING PROTEIN 4"/>
    <property type="match status" value="1"/>
</dbReference>
<evidence type="ECO:0000256" key="2">
    <source>
        <dbReference type="SAM" id="MobiDB-lite"/>
    </source>
</evidence>
<accession>A0A8H3TXU9</accession>
<keyword evidence="1" id="KW-0175">Coiled coil</keyword>
<evidence type="ECO:0000313" key="3">
    <source>
        <dbReference type="EMBL" id="GHJ89210.1"/>
    </source>
</evidence>
<name>A0A8H3TXU9_9TREE</name>
<reference evidence="3" key="1">
    <citation type="submission" date="2020-07" db="EMBL/GenBank/DDBJ databases">
        <title>Draft Genome Sequence of a Deep-Sea Yeast, Naganishia (Cryptococcus) liquefaciens strain N6.</title>
        <authorList>
            <person name="Han Y.W."/>
            <person name="Kajitani R."/>
            <person name="Morimoto H."/>
            <person name="Parhat M."/>
            <person name="Tsubouchi H."/>
            <person name="Bakenova O."/>
            <person name="Ogata M."/>
            <person name="Argunhan B."/>
            <person name="Aoki R."/>
            <person name="Kajiwara S."/>
            <person name="Itoh T."/>
            <person name="Iwasaki H."/>
        </authorList>
    </citation>
    <scope>NUCLEOTIDE SEQUENCE</scope>
    <source>
        <strain evidence="3">N6</strain>
    </source>
</reference>
<dbReference type="Pfam" id="PF01161">
    <property type="entry name" value="PBP"/>
    <property type="match status" value="1"/>
</dbReference>
<evidence type="ECO:0008006" key="5">
    <source>
        <dbReference type="Google" id="ProtNLM"/>
    </source>
</evidence>
<dbReference type="AlphaFoldDB" id="A0A8H3TXU9"/>
<keyword evidence="4" id="KW-1185">Reference proteome</keyword>
<dbReference type="OrthoDB" id="2153661at2759"/>
<feature type="region of interest" description="Disordered" evidence="2">
    <location>
        <begin position="1"/>
        <end position="25"/>
    </location>
</feature>
<proteinExistence type="predicted"/>
<dbReference type="PANTHER" id="PTHR11362">
    <property type="entry name" value="PHOSPHATIDYLETHANOLAMINE-BINDING PROTEIN"/>
    <property type="match status" value="1"/>
</dbReference>
<dbReference type="InterPro" id="IPR036610">
    <property type="entry name" value="PEBP-like_sf"/>
</dbReference>
<gene>
    <name evidence="3" type="ORF">NliqN6_5612</name>
</gene>
<dbReference type="InterPro" id="IPR035810">
    <property type="entry name" value="PEBP_euk"/>
</dbReference>
<dbReference type="Gene3D" id="1.20.58.1180">
    <property type="match status" value="1"/>
</dbReference>
<dbReference type="EMBL" id="BLZA01000040">
    <property type="protein sequence ID" value="GHJ89210.1"/>
    <property type="molecule type" value="Genomic_DNA"/>
</dbReference>
<protein>
    <recommendedName>
        <fullName evidence="5">PEBP-like protein</fullName>
    </recommendedName>
</protein>
<dbReference type="Gene3D" id="3.90.280.10">
    <property type="entry name" value="PEBP-like"/>
    <property type="match status" value="1"/>
</dbReference>
<feature type="compositionally biased region" description="Polar residues" evidence="2">
    <location>
        <begin position="1"/>
        <end position="10"/>
    </location>
</feature>
<feature type="coiled-coil region" evidence="1">
    <location>
        <begin position="48"/>
        <end position="89"/>
    </location>
</feature>
<feature type="compositionally biased region" description="Low complexity" evidence="2">
    <location>
        <begin position="11"/>
        <end position="25"/>
    </location>
</feature>
<organism evidence="3 4">
    <name type="scientific">Naganishia liquefaciens</name>
    <dbReference type="NCBI Taxonomy" id="104408"/>
    <lineage>
        <taxon>Eukaryota</taxon>
        <taxon>Fungi</taxon>
        <taxon>Dikarya</taxon>
        <taxon>Basidiomycota</taxon>
        <taxon>Agaricomycotina</taxon>
        <taxon>Tremellomycetes</taxon>
        <taxon>Filobasidiales</taxon>
        <taxon>Filobasidiaceae</taxon>
        <taxon>Naganishia</taxon>
    </lineage>
</organism>
<dbReference type="Proteomes" id="UP000620104">
    <property type="component" value="Unassembled WGS sequence"/>
</dbReference>
<dbReference type="SUPFAM" id="SSF49777">
    <property type="entry name" value="PEBP-like"/>
    <property type="match status" value="1"/>
</dbReference>
<evidence type="ECO:0000313" key="4">
    <source>
        <dbReference type="Proteomes" id="UP000620104"/>
    </source>
</evidence>
<dbReference type="CDD" id="cd00866">
    <property type="entry name" value="PEBP_euk"/>
    <property type="match status" value="1"/>
</dbReference>
<dbReference type="InterPro" id="IPR008914">
    <property type="entry name" value="PEBP"/>
</dbReference>
<comment type="caution">
    <text evidence="3">The sequence shown here is derived from an EMBL/GenBank/DDBJ whole genome shotgun (WGS) entry which is preliminary data.</text>
</comment>
<evidence type="ECO:0000256" key="1">
    <source>
        <dbReference type="SAM" id="Coils"/>
    </source>
</evidence>